<gene>
    <name evidence="1" type="ORF">AQI95_36470</name>
</gene>
<dbReference type="STRING" id="67386.AQI95_36470"/>
<dbReference type="AlphaFoldDB" id="A0A117PZV5"/>
<dbReference type="InterPro" id="IPR010394">
    <property type="entry name" value="5-nucleotidase"/>
</dbReference>
<dbReference type="GO" id="GO:0009117">
    <property type="term" value="P:nucleotide metabolic process"/>
    <property type="evidence" value="ECO:0007669"/>
    <property type="project" value="InterPro"/>
</dbReference>
<protein>
    <submittedName>
        <fullName evidence="1">5'-nucleotidase</fullName>
    </submittedName>
</protein>
<dbReference type="GO" id="GO:0000287">
    <property type="term" value="F:magnesium ion binding"/>
    <property type="evidence" value="ECO:0007669"/>
    <property type="project" value="InterPro"/>
</dbReference>
<comment type="caution">
    <text evidence="1">The sequence shown here is derived from an EMBL/GenBank/DDBJ whole genome shotgun (WGS) entry which is preliminary data.</text>
</comment>
<dbReference type="PANTHER" id="PTHR31367">
    <property type="entry name" value="CYTOSOLIC 5'-NUCLEOTIDASE 1 FAMILY MEMBER"/>
    <property type="match status" value="1"/>
</dbReference>
<dbReference type="GO" id="GO:0000166">
    <property type="term" value="F:nucleotide binding"/>
    <property type="evidence" value="ECO:0007669"/>
    <property type="project" value="InterPro"/>
</dbReference>
<dbReference type="GO" id="GO:0005737">
    <property type="term" value="C:cytoplasm"/>
    <property type="evidence" value="ECO:0007669"/>
    <property type="project" value="InterPro"/>
</dbReference>
<name>A0A117PZV5_9ACTN</name>
<keyword evidence="2" id="KW-1185">Reference proteome</keyword>
<dbReference type="OrthoDB" id="9778569at2"/>
<dbReference type="PANTHER" id="PTHR31367:SF5">
    <property type="entry name" value="CYTOSOLIC 5'-NUCLEOTIDASE 1A"/>
    <property type="match status" value="1"/>
</dbReference>
<proteinExistence type="predicted"/>
<evidence type="ECO:0000313" key="2">
    <source>
        <dbReference type="Proteomes" id="UP000053127"/>
    </source>
</evidence>
<sequence>MPAYDLADRLVVGVASSALFDLRESDAVFREQGEEAYRAYQEQKVDDTLRPGVAFAFIRRLLSLNDLGEPGDPLVEVIILSRNDPDTGLRVMRSIQAHELPISRAVFMQGRSPYAFITALNMSLFLSANGDDVREAVADGLPAGHVLGSSYADDPADRELRIAFDFDGVLAGDAAERVYQTDGLEEFRAYEARNAATPHDPGPLRDFLAGVNRIQRREEERRATDPDYTSRVHVSLVTARNAPAHERAVRSLKQWGVRVNGAFFLGGIEKGAVMKVLRPHIFFDDQVTHLQSTSRTTPSVHIPFGKINETAP</sequence>
<evidence type="ECO:0000313" key="1">
    <source>
        <dbReference type="EMBL" id="KUM99998.1"/>
    </source>
</evidence>
<dbReference type="GO" id="GO:0008253">
    <property type="term" value="F:5'-nucleotidase activity"/>
    <property type="evidence" value="ECO:0007669"/>
    <property type="project" value="InterPro"/>
</dbReference>
<dbReference type="RefSeq" id="WP_067134370.1">
    <property type="nucleotide sequence ID" value="NZ_KQ948225.1"/>
</dbReference>
<accession>A0A117PZV5</accession>
<dbReference type="EMBL" id="LMWN01000059">
    <property type="protein sequence ID" value="KUM99998.1"/>
    <property type="molecule type" value="Genomic_DNA"/>
</dbReference>
<organism evidence="1 2">
    <name type="scientific">Streptomyces yokosukanensis</name>
    <dbReference type="NCBI Taxonomy" id="67386"/>
    <lineage>
        <taxon>Bacteria</taxon>
        <taxon>Bacillati</taxon>
        <taxon>Actinomycetota</taxon>
        <taxon>Actinomycetes</taxon>
        <taxon>Kitasatosporales</taxon>
        <taxon>Streptomycetaceae</taxon>
        <taxon>Streptomyces</taxon>
    </lineage>
</organism>
<reference evidence="1 2" key="1">
    <citation type="submission" date="2015-10" db="EMBL/GenBank/DDBJ databases">
        <title>Draft genome sequence of Streptomyces yokosukanensis DSM 40224, type strain for the species Streptomyces yokosukanensis.</title>
        <authorList>
            <person name="Ruckert C."/>
            <person name="Winkler A."/>
            <person name="Kalinowski J."/>
            <person name="Kampfer P."/>
            <person name="Glaeser S."/>
        </authorList>
    </citation>
    <scope>NUCLEOTIDE SEQUENCE [LARGE SCALE GENOMIC DNA]</scope>
    <source>
        <strain evidence="1 2">DSM 40224</strain>
    </source>
</reference>
<dbReference type="Pfam" id="PF06189">
    <property type="entry name" value="5-nucleotidase"/>
    <property type="match status" value="1"/>
</dbReference>
<dbReference type="Proteomes" id="UP000053127">
    <property type="component" value="Unassembled WGS sequence"/>
</dbReference>